<evidence type="ECO:0000259" key="6">
    <source>
        <dbReference type="PROSITE" id="PS50865"/>
    </source>
</evidence>
<dbReference type="PROSITE" id="PS50865">
    <property type="entry name" value="ZF_MYND_2"/>
    <property type="match status" value="1"/>
</dbReference>
<dbReference type="GO" id="GO:0008270">
    <property type="term" value="F:zinc ion binding"/>
    <property type="evidence" value="ECO:0007669"/>
    <property type="project" value="UniProtKB-KW"/>
</dbReference>
<dbReference type="InterPro" id="IPR050869">
    <property type="entry name" value="H3K4_H4K5_MeTrfase"/>
</dbReference>
<organism evidence="7 8">
    <name type="scientific">Multifurca ochricompacta</name>
    <dbReference type="NCBI Taxonomy" id="376703"/>
    <lineage>
        <taxon>Eukaryota</taxon>
        <taxon>Fungi</taxon>
        <taxon>Dikarya</taxon>
        <taxon>Basidiomycota</taxon>
        <taxon>Agaricomycotina</taxon>
        <taxon>Agaricomycetes</taxon>
        <taxon>Russulales</taxon>
        <taxon>Russulaceae</taxon>
        <taxon>Multifurca</taxon>
    </lineage>
</organism>
<keyword evidence="2 4" id="KW-0863">Zinc-finger</keyword>
<keyword evidence="3" id="KW-0862">Zinc</keyword>
<evidence type="ECO:0000256" key="1">
    <source>
        <dbReference type="ARBA" id="ARBA00022723"/>
    </source>
</evidence>
<comment type="caution">
    <text evidence="7">The sequence shown here is derived from an EMBL/GenBank/DDBJ whole genome shotgun (WGS) entry which is preliminary data.</text>
</comment>
<dbReference type="Gene3D" id="6.10.140.2220">
    <property type="match status" value="1"/>
</dbReference>
<evidence type="ECO:0000313" key="7">
    <source>
        <dbReference type="EMBL" id="KAI0304357.1"/>
    </source>
</evidence>
<dbReference type="PANTHER" id="PTHR12197:SF251">
    <property type="entry name" value="EG:BACR7C10.4 PROTEIN"/>
    <property type="match status" value="1"/>
</dbReference>
<evidence type="ECO:0000256" key="4">
    <source>
        <dbReference type="PROSITE-ProRule" id="PRU00134"/>
    </source>
</evidence>
<evidence type="ECO:0000256" key="2">
    <source>
        <dbReference type="ARBA" id="ARBA00022771"/>
    </source>
</evidence>
<sequence>MELENPNLRLEPHATARNKAVAKIELLQGSVIIVSQPITTVLLAGENHGRCNFCHKLPTRNDRLFKCTGCASFWYCDTECQGSAWKAHHKRICRSYPRYISTSTYGSLSLQEKTDALLLSQLGAEILLSNHSSDSDKSSLFAVFKSLMPSKSPPPPLPPMPVRINATDVQDRLLEFYARFRNNNFILHSHLDSFGHGIYPLASRLFNHSCVPNAVVRYSVVQGRPPLMEVIALRMIAVGEEVREDDRQRALAAIYGFSCSCSFCAFQKIIVPSPSDGAISPRTKQCLLEFTRCFTSAPKLLHDSLQDFSRIPETLYTLLAESFSSKSHGTEVESALPDGLTLLALYCLIYPPNYPQIG</sequence>
<proteinExistence type="predicted"/>
<evidence type="ECO:0008006" key="9">
    <source>
        <dbReference type="Google" id="ProtNLM"/>
    </source>
</evidence>
<name>A0AAD4QQ23_9AGAM</name>
<evidence type="ECO:0000313" key="8">
    <source>
        <dbReference type="Proteomes" id="UP001203297"/>
    </source>
</evidence>
<keyword evidence="8" id="KW-1185">Reference proteome</keyword>
<dbReference type="EMBL" id="WTXG01000007">
    <property type="protein sequence ID" value="KAI0304357.1"/>
    <property type="molecule type" value="Genomic_DNA"/>
</dbReference>
<accession>A0AAD4QQ23</accession>
<dbReference type="Proteomes" id="UP001203297">
    <property type="component" value="Unassembled WGS sequence"/>
</dbReference>
<dbReference type="AlphaFoldDB" id="A0AAD4QQ23"/>
<dbReference type="InterPro" id="IPR002893">
    <property type="entry name" value="Znf_MYND"/>
</dbReference>
<keyword evidence="1" id="KW-0479">Metal-binding</keyword>
<dbReference type="SUPFAM" id="SSF82199">
    <property type="entry name" value="SET domain"/>
    <property type="match status" value="1"/>
</dbReference>
<feature type="domain" description="MYND-type" evidence="6">
    <location>
        <begin position="51"/>
        <end position="93"/>
    </location>
</feature>
<dbReference type="PANTHER" id="PTHR12197">
    <property type="entry name" value="HISTONE-LYSINE N-METHYLTRANSFERASE SMYD"/>
    <property type="match status" value="1"/>
</dbReference>
<dbReference type="Gene3D" id="1.10.220.160">
    <property type="match status" value="1"/>
</dbReference>
<dbReference type="Pfam" id="PF00856">
    <property type="entry name" value="SET"/>
    <property type="match status" value="1"/>
</dbReference>
<feature type="domain" description="SET" evidence="5">
    <location>
        <begin position="36"/>
        <end position="247"/>
    </location>
</feature>
<dbReference type="GO" id="GO:0005634">
    <property type="term" value="C:nucleus"/>
    <property type="evidence" value="ECO:0007669"/>
    <property type="project" value="TreeGrafter"/>
</dbReference>
<dbReference type="CDD" id="cd20071">
    <property type="entry name" value="SET_SMYD"/>
    <property type="match status" value="1"/>
</dbReference>
<dbReference type="Gene3D" id="2.170.270.10">
    <property type="entry name" value="SET domain"/>
    <property type="match status" value="1"/>
</dbReference>
<reference evidence="7" key="1">
    <citation type="journal article" date="2022" name="New Phytol.">
        <title>Evolutionary transition to the ectomycorrhizal habit in the genomes of a hyperdiverse lineage of mushroom-forming fungi.</title>
        <authorList>
            <person name="Looney B."/>
            <person name="Miyauchi S."/>
            <person name="Morin E."/>
            <person name="Drula E."/>
            <person name="Courty P.E."/>
            <person name="Kohler A."/>
            <person name="Kuo A."/>
            <person name="LaButti K."/>
            <person name="Pangilinan J."/>
            <person name="Lipzen A."/>
            <person name="Riley R."/>
            <person name="Andreopoulos W."/>
            <person name="He G."/>
            <person name="Johnson J."/>
            <person name="Nolan M."/>
            <person name="Tritt A."/>
            <person name="Barry K.W."/>
            <person name="Grigoriev I.V."/>
            <person name="Nagy L.G."/>
            <person name="Hibbett D."/>
            <person name="Henrissat B."/>
            <person name="Matheny P.B."/>
            <person name="Labbe J."/>
            <person name="Martin F.M."/>
        </authorList>
    </citation>
    <scope>NUCLEOTIDE SEQUENCE</scope>
    <source>
        <strain evidence="7">BPL690</strain>
    </source>
</reference>
<dbReference type="InterPro" id="IPR046341">
    <property type="entry name" value="SET_dom_sf"/>
</dbReference>
<dbReference type="Pfam" id="PF01753">
    <property type="entry name" value="zf-MYND"/>
    <property type="match status" value="1"/>
</dbReference>
<dbReference type="PROSITE" id="PS50280">
    <property type="entry name" value="SET"/>
    <property type="match status" value="1"/>
</dbReference>
<protein>
    <recommendedName>
        <fullName evidence="9">MYND-type domain-containing protein</fullName>
    </recommendedName>
</protein>
<dbReference type="InterPro" id="IPR001214">
    <property type="entry name" value="SET_dom"/>
</dbReference>
<evidence type="ECO:0000256" key="3">
    <source>
        <dbReference type="ARBA" id="ARBA00022833"/>
    </source>
</evidence>
<evidence type="ECO:0000259" key="5">
    <source>
        <dbReference type="PROSITE" id="PS50280"/>
    </source>
</evidence>
<gene>
    <name evidence="7" type="ORF">B0F90DRAFT_1704858</name>
</gene>